<dbReference type="Pfam" id="PF00392">
    <property type="entry name" value="GntR"/>
    <property type="match status" value="1"/>
</dbReference>
<dbReference type="RefSeq" id="WP_095977876.1">
    <property type="nucleotide sequence ID" value="NZ_CP022163.1"/>
</dbReference>
<dbReference type="KEGG" id="mbd:MEBOL_002744"/>
<evidence type="ECO:0000256" key="4">
    <source>
        <dbReference type="ARBA" id="ARBA00023125"/>
    </source>
</evidence>
<organism evidence="7 8">
    <name type="scientific">Melittangium boletus DSM 14713</name>
    <dbReference type="NCBI Taxonomy" id="1294270"/>
    <lineage>
        <taxon>Bacteria</taxon>
        <taxon>Pseudomonadati</taxon>
        <taxon>Myxococcota</taxon>
        <taxon>Myxococcia</taxon>
        <taxon>Myxococcales</taxon>
        <taxon>Cystobacterineae</taxon>
        <taxon>Archangiaceae</taxon>
        <taxon>Melittangium</taxon>
    </lineage>
</organism>
<dbReference type="PROSITE" id="PS50949">
    <property type="entry name" value="HTH_GNTR"/>
    <property type="match status" value="1"/>
</dbReference>
<keyword evidence="2" id="KW-0663">Pyridoxal phosphate</keyword>
<dbReference type="AlphaFoldDB" id="A0A250IC21"/>
<evidence type="ECO:0000256" key="3">
    <source>
        <dbReference type="ARBA" id="ARBA00023015"/>
    </source>
</evidence>
<evidence type="ECO:0000313" key="7">
    <source>
        <dbReference type="EMBL" id="ATB29295.1"/>
    </source>
</evidence>
<dbReference type="InterPro" id="IPR015424">
    <property type="entry name" value="PyrdxlP-dep_Trfase"/>
</dbReference>
<dbReference type="InterPro" id="IPR004839">
    <property type="entry name" value="Aminotransferase_I/II_large"/>
</dbReference>
<feature type="domain" description="HTH gntR-type" evidence="6">
    <location>
        <begin position="15"/>
        <end position="83"/>
    </location>
</feature>
<dbReference type="PANTHER" id="PTHR46577:SF1">
    <property type="entry name" value="HTH-TYPE TRANSCRIPTIONAL REGULATORY PROTEIN GABR"/>
    <property type="match status" value="1"/>
</dbReference>
<sequence>MPPPLRLKVDRSARTSLADQIHAGIRDAIHDGRLVGGARLPSWSDLATQLGVARGTVRAAYERLADEQLILGQGAAGTYVAQGLAALPRRERPAKTSPLPGMLPDFDFERPPLPFQMGVPAQDAFPFTMWARVMAKAARASASAPVSYPDPRGRLELRREIAAYLTIVRGMRCDPSQVFVTAGFSGALGLTLQVLRPSGAVWMEEPGFPITRRALELTGLTVVPVPVDEEGMIVAEGIRRAPHAHLAVVTPGQQAPLGMTLSLARRLALLDWARAADAWLIEDDYLGELQLEGRAAPALASLDPEGRVLHIGTFSKTLSPALRLGFLVVPPSLVARFGEAAACLAPAPTAPQQAVTAFLADGHHLRHLRRMKRLYRSRRDALVARLRATMGDAIGIPYSTGGLAVRLGLPEDVDDRAVAADALAQGMAPVPLSMWYAEPPRRSGLLLGVTNLVERRLASDCDRLLDLLRRARRPPASGGPRSLISPR</sequence>
<dbReference type="Gene3D" id="3.40.640.10">
    <property type="entry name" value="Type I PLP-dependent aspartate aminotransferase-like (Major domain)"/>
    <property type="match status" value="1"/>
</dbReference>
<dbReference type="GO" id="GO:0030170">
    <property type="term" value="F:pyridoxal phosphate binding"/>
    <property type="evidence" value="ECO:0007669"/>
    <property type="project" value="InterPro"/>
</dbReference>
<evidence type="ECO:0000259" key="6">
    <source>
        <dbReference type="PROSITE" id="PS50949"/>
    </source>
</evidence>
<dbReference type="Gene3D" id="1.10.10.10">
    <property type="entry name" value="Winged helix-like DNA-binding domain superfamily/Winged helix DNA-binding domain"/>
    <property type="match status" value="1"/>
</dbReference>
<gene>
    <name evidence="7" type="ORF">MEBOL_002744</name>
</gene>
<accession>A0A250IC21</accession>
<dbReference type="GO" id="GO:0003700">
    <property type="term" value="F:DNA-binding transcription factor activity"/>
    <property type="evidence" value="ECO:0007669"/>
    <property type="project" value="InterPro"/>
</dbReference>
<dbReference type="EMBL" id="CP022163">
    <property type="protein sequence ID" value="ATB29295.1"/>
    <property type="molecule type" value="Genomic_DNA"/>
</dbReference>
<name>A0A250IC21_9BACT</name>
<proteinExistence type="inferred from homology"/>
<dbReference type="OrthoDB" id="9808770at2"/>
<evidence type="ECO:0000256" key="1">
    <source>
        <dbReference type="ARBA" id="ARBA00005384"/>
    </source>
</evidence>
<dbReference type="Pfam" id="PF00155">
    <property type="entry name" value="Aminotran_1_2"/>
    <property type="match status" value="1"/>
</dbReference>
<dbReference type="SUPFAM" id="SSF46785">
    <property type="entry name" value="Winged helix' DNA-binding domain"/>
    <property type="match status" value="1"/>
</dbReference>
<reference evidence="7 8" key="1">
    <citation type="submission" date="2017-06" db="EMBL/GenBank/DDBJ databases">
        <authorList>
            <person name="Kim H.J."/>
            <person name="Triplett B.A."/>
        </authorList>
    </citation>
    <scope>NUCLEOTIDE SEQUENCE [LARGE SCALE GENOMIC DNA]</scope>
    <source>
        <strain evidence="7 8">DSM 14713</strain>
    </source>
</reference>
<keyword evidence="4" id="KW-0238">DNA-binding</keyword>
<dbReference type="InterPro" id="IPR015421">
    <property type="entry name" value="PyrdxlP-dep_Trfase_major"/>
</dbReference>
<dbReference type="InterPro" id="IPR036388">
    <property type="entry name" value="WH-like_DNA-bd_sf"/>
</dbReference>
<dbReference type="SMART" id="SM00345">
    <property type="entry name" value="HTH_GNTR"/>
    <property type="match status" value="1"/>
</dbReference>
<keyword evidence="5" id="KW-0804">Transcription</keyword>
<evidence type="ECO:0000313" key="8">
    <source>
        <dbReference type="Proteomes" id="UP000217289"/>
    </source>
</evidence>
<dbReference type="CDD" id="cd07377">
    <property type="entry name" value="WHTH_GntR"/>
    <property type="match status" value="1"/>
</dbReference>
<dbReference type="InterPro" id="IPR051446">
    <property type="entry name" value="HTH_trans_reg/aminotransferase"/>
</dbReference>
<dbReference type="InterPro" id="IPR036390">
    <property type="entry name" value="WH_DNA-bd_sf"/>
</dbReference>
<dbReference type="SUPFAM" id="SSF53383">
    <property type="entry name" value="PLP-dependent transferases"/>
    <property type="match status" value="1"/>
</dbReference>
<keyword evidence="8" id="KW-1185">Reference proteome</keyword>
<dbReference type="PANTHER" id="PTHR46577">
    <property type="entry name" value="HTH-TYPE TRANSCRIPTIONAL REGULATORY PROTEIN GABR"/>
    <property type="match status" value="1"/>
</dbReference>
<dbReference type="InterPro" id="IPR000524">
    <property type="entry name" value="Tscrpt_reg_HTH_GntR"/>
</dbReference>
<dbReference type="Proteomes" id="UP000217289">
    <property type="component" value="Chromosome"/>
</dbReference>
<dbReference type="PRINTS" id="PR00035">
    <property type="entry name" value="HTHGNTR"/>
</dbReference>
<comment type="similarity">
    <text evidence="1">In the C-terminal section; belongs to the class-I pyridoxal-phosphate-dependent aminotransferase family.</text>
</comment>
<keyword evidence="3" id="KW-0805">Transcription regulation</keyword>
<evidence type="ECO:0000256" key="2">
    <source>
        <dbReference type="ARBA" id="ARBA00022898"/>
    </source>
</evidence>
<dbReference type="GO" id="GO:0003677">
    <property type="term" value="F:DNA binding"/>
    <property type="evidence" value="ECO:0007669"/>
    <property type="project" value="UniProtKB-KW"/>
</dbReference>
<dbReference type="CDD" id="cd00609">
    <property type="entry name" value="AAT_like"/>
    <property type="match status" value="1"/>
</dbReference>
<protein>
    <submittedName>
        <fullName evidence="7">GntR family transcriptional regulator</fullName>
    </submittedName>
</protein>
<evidence type="ECO:0000256" key="5">
    <source>
        <dbReference type="ARBA" id="ARBA00023163"/>
    </source>
</evidence>